<evidence type="ECO:0008006" key="3">
    <source>
        <dbReference type="Google" id="ProtNLM"/>
    </source>
</evidence>
<dbReference type="Gene3D" id="3.30.450.70">
    <property type="match status" value="1"/>
</dbReference>
<evidence type="ECO:0000313" key="2">
    <source>
        <dbReference type="Proteomes" id="UP001146120"/>
    </source>
</evidence>
<dbReference type="GO" id="GO:0006888">
    <property type="term" value="P:endoplasmic reticulum to Golgi vesicle-mediated transport"/>
    <property type="evidence" value="ECO:0007669"/>
    <property type="project" value="InterPro"/>
</dbReference>
<dbReference type="GO" id="GO:0005737">
    <property type="term" value="C:cytoplasm"/>
    <property type="evidence" value="ECO:0007669"/>
    <property type="project" value="GOC"/>
</dbReference>
<dbReference type="Proteomes" id="UP001146120">
    <property type="component" value="Unassembled WGS sequence"/>
</dbReference>
<dbReference type="EMBL" id="DAKRPA010000143">
    <property type="protein sequence ID" value="DAZ97215.1"/>
    <property type="molecule type" value="Genomic_DNA"/>
</dbReference>
<dbReference type="SUPFAM" id="SSF64356">
    <property type="entry name" value="SNARE-like"/>
    <property type="match status" value="1"/>
</dbReference>
<sequence>MSIFVMVGSKEPLYKMEMKSRRDDSAHLDEFLLHSALDLVDEMMWTTPVMALKVVDKFNDLLVSAFVTATNIKFLLLHDTKNDDTIKAFFHEVHELYLKLLLNPFYEYDTPIKSERTDTGGSINAHNLAGNAVQVLLAVAGNATAALVDTFWALLNHLHLFELLKDVTDEATAGLLVVLTVHTTAGGATVDLLEGTDTRVLTQVHLTGDRGGTHVVPVWVVWREFLERGGLDDIPPSWEFHLARTLQVVGVRLDEVGGLDVTHAHTTRGLFSVMEAHAHH</sequence>
<reference evidence="1" key="1">
    <citation type="submission" date="2022-11" db="EMBL/GenBank/DDBJ databases">
        <authorList>
            <person name="Morgan W.R."/>
            <person name="Tartar A."/>
        </authorList>
    </citation>
    <scope>NUCLEOTIDE SEQUENCE</scope>
    <source>
        <strain evidence="1">ARSEF 373</strain>
    </source>
</reference>
<keyword evidence="2" id="KW-1185">Reference proteome</keyword>
<gene>
    <name evidence="1" type="ORF">N0F65_003846</name>
</gene>
<dbReference type="PANTHER" id="PTHR12403">
    <property type="entry name" value="TRAFFICKING PROTEIN PARTICLE COMPLEX SUBUNIT 2"/>
    <property type="match status" value="1"/>
</dbReference>
<protein>
    <recommendedName>
        <fullName evidence="3">Trafficking protein particle complex subunit 2</fullName>
    </recommendedName>
</protein>
<dbReference type="CDD" id="cd14825">
    <property type="entry name" value="TRAPPC2_sedlin"/>
    <property type="match status" value="1"/>
</dbReference>
<proteinExistence type="predicted"/>
<dbReference type="AlphaFoldDB" id="A0AAV2YSZ5"/>
<name>A0AAV2YSZ5_9STRA</name>
<dbReference type="InterPro" id="IPR011012">
    <property type="entry name" value="Longin-like_dom_sf"/>
</dbReference>
<organism evidence="1 2">
    <name type="scientific">Lagenidium giganteum</name>
    <dbReference type="NCBI Taxonomy" id="4803"/>
    <lineage>
        <taxon>Eukaryota</taxon>
        <taxon>Sar</taxon>
        <taxon>Stramenopiles</taxon>
        <taxon>Oomycota</taxon>
        <taxon>Peronosporomycetes</taxon>
        <taxon>Pythiales</taxon>
        <taxon>Pythiaceae</taxon>
    </lineage>
</organism>
<dbReference type="InterPro" id="IPR006722">
    <property type="entry name" value="Sedlin"/>
</dbReference>
<comment type="caution">
    <text evidence="1">The sequence shown here is derived from an EMBL/GenBank/DDBJ whole genome shotgun (WGS) entry which is preliminary data.</text>
</comment>
<reference evidence="1" key="2">
    <citation type="journal article" date="2023" name="Microbiol Resour">
        <title>Decontamination and Annotation of the Draft Genome Sequence of the Oomycete Lagenidium giganteum ARSEF 373.</title>
        <authorList>
            <person name="Morgan W.R."/>
            <person name="Tartar A."/>
        </authorList>
    </citation>
    <scope>NUCLEOTIDE SEQUENCE</scope>
    <source>
        <strain evidence="1">ARSEF 373</strain>
    </source>
</reference>
<evidence type="ECO:0000313" key="1">
    <source>
        <dbReference type="EMBL" id="DAZ97215.1"/>
    </source>
</evidence>
<accession>A0AAV2YSZ5</accession>
<dbReference type="Pfam" id="PF04628">
    <property type="entry name" value="Sedlin_N"/>
    <property type="match status" value="1"/>
</dbReference>